<sequence>MDKNHNNKIYDGFGEEISFEYNFVNRPWDDRSKNSKIGIVTLLVVISAVIAVCMVNNFVLHYRGFHPKEFFNKVENSCHLVKRDEYRFVARIHSVASKELLCVGAVLSFSTVLANQVCVKAGPIFLFLGSSFDPRCKKGFSVNVKRTSSIKHGGLVAKKLIIIVSSESLAACGTGINIGLSLKWEHPAYIIGRPLLNTVRSLTKLPVSLDGKGNCSLPQPMIQRVDTTKVICVKDVGRCVVRAGDLLVQNGRLLGIASSSAHRSDIYHTAFFADLSFGYDEIMEKMRSFG</sequence>
<keyword evidence="2" id="KW-1185">Reference proteome</keyword>
<dbReference type="Proteomes" id="UP001064048">
    <property type="component" value="Chromosome Z"/>
</dbReference>
<proteinExistence type="predicted"/>
<protein>
    <submittedName>
        <fullName evidence="1">Uncharacterized protein</fullName>
    </submittedName>
</protein>
<dbReference type="EMBL" id="CM046131">
    <property type="protein sequence ID" value="KAI8429933.1"/>
    <property type="molecule type" value="Genomic_DNA"/>
</dbReference>
<accession>A0ACC0K0L8</accession>
<organism evidence="1 2">
    <name type="scientific">Choristoneura fumiferana</name>
    <name type="common">Spruce budworm moth</name>
    <name type="synonym">Archips fumiferana</name>
    <dbReference type="NCBI Taxonomy" id="7141"/>
    <lineage>
        <taxon>Eukaryota</taxon>
        <taxon>Metazoa</taxon>
        <taxon>Ecdysozoa</taxon>
        <taxon>Arthropoda</taxon>
        <taxon>Hexapoda</taxon>
        <taxon>Insecta</taxon>
        <taxon>Pterygota</taxon>
        <taxon>Neoptera</taxon>
        <taxon>Endopterygota</taxon>
        <taxon>Lepidoptera</taxon>
        <taxon>Glossata</taxon>
        <taxon>Ditrysia</taxon>
        <taxon>Tortricoidea</taxon>
        <taxon>Tortricidae</taxon>
        <taxon>Tortricinae</taxon>
        <taxon>Choristoneura</taxon>
    </lineage>
</organism>
<evidence type="ECO:0000313" key="1">
    <source>
        <dbReference type="EMBL" id="KAI8429933.1"/>
    </source>
</evidence>
<gene>
    <name evidence="1" type="ORF">MSG28_000402</name>
</gene>
<comment type="caution">
    <text evidence="1">The sequence shown here is derived from an EMBL/GenBank/DDBJ whole genome shotgun (WGS) entry which is preliminary data.</text>
</comment>
<name>A0ACC0K0L8_CHOFU</name>
<evidence type="ECO:0000313" key="2">
    <source>
        <dbReference type="Proteomes" id="UP001064048"/>
    </source>
</evidence>
<reference evidence="1 2" key="1">
    <citation type="journal article" date="2022" name="Genome Biol. Evol.">
        <title>The Spruce Budworm Genome: Reconstructing the Evolutionary History of Antifreeze Proteins.</title>
        <authorList>
            <person name="Beliveau C."/>
            <person name="Gagne P."/>
            <person name="Picq S."/>
            <person name="Vernygora O."/>
            <person name="Keeling C.I."/>
            <person name="Pinkney K."/>
            <person name="Doucet D."/>
            <person name="Wen F."/>
            <person name="Johnston J.S."/>
            <person name="Maaroufi H."/>
            <person name="Boyle B."/>
            <person name="Laroche J."/>
            <person name="Dewar K."/>
            <person name="Juretic N."/>
            <person name="Blackburn G."/>
            <person name="Nisole A."/>
            <person name="Brunet B."/>
            <person name="Brandao M."/>
            <person name="Lumley L."/>
            <person name="Duan J."/>
            <person name="Quan G."/>
            <person name="Lucarotti C.J."/>
            <person name="Roe A.D."/>
            <person name="Sperling F.A.H."/>
            <person name="Levesque R.C."/>
            <person name="Cusson M."/>
        </authorList>
    </citation>
    <scope>NUCLEOTIDE SEQUENCE [LARGE SCALE GENOMIC DNA]</scope>
    <source>
        <strain evidence="1">Glfc:IPQL:Cfum</strain>
    </source>
</reference>